<dbReference type="SUPFAM" id="SSF56935">
    <property type="entry name" value="Porins"/>
    <property type="match status" value="1"/>
</dbReference>
<dbReference type="GO" id="GO:0015232">
    <property type="term" value="F:heme transmembrane transporter activity"/>
    <property type="evidence" value="ECO:0007669"/>
    <property type="project" value="InterPro"/>
</dbReference>
<keyword evidence="7 9" id="KW-0472">Membrane</keyword>
<evidence type="ECO:0000256" key="1">
    <source>
        <dbReference type="ARBA" id="ARBA00004571"/>
    </source>
</evidence>
<evidence type="ECO:0000256" key="7">
    <source>
        <dbReference type="ARBA" id="ARBA00023136"/>
    </source>
</evidence>
<comment type="subcellular location">
    <subcellularLocation>
        <location evidence="1 9">Cell outer membrane</location>
        <topology evidence="1 9">Multi-pass membrane protein</topology>
    </subcellularLocation>
</comment>
<evidence type="ECO:0000313" key="15">
    <source>
        <dbReference type="Proteomes" id="UP000256941"/>
    </source>
</evidence>
<evidence type="ECO:0000259" key="12">
    <source>
        <dbReference type="Pfam" id="PF00593"/>
    </source>
</evidence>
<dbReference type="NCBIfam" id="TIGR01785">
    <property type="entry name" value="TonB-hemin"/>
    <property type="match status" value="1"/>
</dbReference>
<dbReference type="InterPro" id="IPR000531">
    <property type="entry name" value="Beta-barrel_TonB"/>
</dbReference>
<evidence type="ECO:0000256" key="5">
    <source>
        <dbReference type="ARBA" id="ARBA00022692"/>
    </source>
</evidence>
<organism evidence="14 15">
    <name type="scientific">Paracoccus versutus</name>
    <name type="common">Thiobacillus versutus</name>
    <dbReference type="NCBI Taxonomy" id="34007"/>
    <lineage>
        <taxon>Bacteria</taxon>
        <taxon>Pseudomonadati</taxon>
        <taxon>Pseudomonadota</taxon>
        <taxon>Alphaproteobacteria</taxon>
        <taxon>Rhodobacterales</taxon>
        <taxon>Paracoccaceae</taxon>
        <taxon>Paracoccus</taxon>
    </lineage>
</organism>
<dbReference type="GO" id="GO:0015344">
    <property type="term" value="F:siderophore uptake transmembrane transporter activity"/>
    <property type="evidence" value="ECO:0007669"/>
    <property type="project" value="TreeGrafter"/>
</dbReference>
<name>A0A3D9XSW8_PARVE</name>
<dbReference type="InterPro" id="IPR012910">
    <property type="entry name" value="Plug_dom"/>
</dbReference>
<evidence type="ECO:0000256" key="3">
    <source>
        <dbReference type="ARBA" id="ARBA00022448"/>
    </source>
</evidence>
<evidence type="ECO:0000256" key="11">
    <source>
        <dbReference type="SAM" id="SignalP"/>
    </source>
</evidence>
<dbReference type="InterPro" id="IPR039426">
    <property type="entry name" value="TonB-dep_rcpt-like"/>
</dbReference>
<gene>
    <name evidence="14" type="ORF">BDD41_0660</name>
</gene>
<dbReference type="GO" id="GO:0044718">
    <property type="term" value="P:siderophore transmembrane transport"/>
    <property type="evidence" value="ECO:0007669"/>
    <property type="project" value="TreeGrafter"/>
</dbReference>
<comment type="similarity">
    <text evidence="2 9 10">Belongs to the TonB-dependent receptor family.</text>
</comment>
<feature type="domain" description="TonB-dependent receptor-like beta-barrel" evidence="12">
    <location>
        <begin position="280"/>
        <end position="656"/>
    </location>
</feature>
<dbReference type="AlphaFoldDB" id="A0A3D9XSW8"/>
<protein>
    <submittedName>
        <fullName evidence="14">Hemoglobin/transferrin/lactoferrin receptor protein</fullName>
    </submittedName>
</protein>
<dbReference type="Proteomes" id="UP000256941">
    <property type="component" value="Unassembled WGS sequence"/>
</dbReference>
<evidence type="ECO:0000259" key="13">
    <source>
        <dbReference type="Pfam" id="PF07715"/>
    </source>
</evidence>
<evidence type="ECO:0000256" key="10">
    <source>
        <dbReference type="RuleBase" id="RU003357"/>
    </source>
</evidence>
<keyword evidence="8 9" id="KW-0998">Cell outer membrane</keyword>
<dbReference type="PANTHER" id="PTHR30069">
    <property type="entry name" value="TONB-DEPENDENT OUTER MEMBRANE RECEPTOR"/>
    <property type="match status" value="1"/>
</dbReference>
<feature type="signal peptide" evidence="11">
    <location>
        <begin position="1"/>
        <end position="26"/>
    </location>
</feature>
<comment type="caution">
    <text evidence="14">The sequence shown here is derived from an EMBL/GenBank/DDBJ whole genome shotgun (WGS) entry which is preliminary data.</text>
</comment>
<sequence length="684" mass="74091">MPRHPIRGALLAGSACTLLFSAPLLAQERAEAQSAQTAYVLDQIVLRAGKPKVASEVPQSVSVVDGQQLQDIDPGHIGEVLATVPGVAGVGSGSFFGQGFNIRGFGASEQAASEAGIVQLLDGEKKFYESYRQGALFVEPDFLRQVEVLRGPGSSTLYGAGALGGVIAMETIEPGDLIAEGQTFGGRTKLGYASNPDTVLGSIALGWRPSHDFEALAALAWRKLGDTKDADGNTTIRSNSKTPNLLLKARKSFGDHYVALSYQHLEAKGEDQDFDQLNGAQRDLFYPGFSWGVGDITTRDQTARLTWGWNPQDNRYVDLTATLSYTNTMKEVQQGDDPAEPIMASLLGRRDYRLWKFRLQNAADLSGAGYDHHLTAGMELSRQDRSSRVPSSSHPEGITRFWSAFALSEVTWGDLTVNTGLRYDRQRIEPKASVTATDDRYSSDSFEPQLAAIWRLDDNWSVFGSAAFVNRMPTADELFDTYMGGAPSPDLKDEKGKNLEAGVSYRGSGIFAEGDEAVMKLTLFRNHIDDMIVRTGAAAPTPAYVNIDRAYLRGGELEATYSIDAFELGAAVSVVDGKDQDGTVLDTLPNDRVTLQAIWQASDAWRLGLRSTLAKGRDKADGEHRAGYGVHDVFATWAPQAGAAAGIEVHLGVDNLTDRDYTPASWLSGPAPGRNFKLSVSRSF</sequence>
<keyword evidence="11" id="KW-0732">Signal</keyword>
<evidence type="ECO:0000256" key="6">
    <source>
        <dbReference type="ARBA" id="ARBA00023077"/>
    </source>
</evidence>
<evidence type="ECO:0000313" key="14">
    <source>
        <dbReference type="EMBL" id="REF72193.1"/>
    </source>
</evidence>
<keyword evidence="3 9" id="KW-0813">Transport</keyword>
<dbReference type="EMBL" id="QTUJ01000001">
    <property type="protein sequence ID" value="REF72193.1"/>
    <property type="molecule type" value="Genomic_DNA"/>
</dbReference>
<dbReference type="Pfam" id="PF07715">
    <property type="entry name" value="Plug"/>
    <property type="match status" value="1"/>
</dbReference>
<feature type="chain" id="PRO_5017803895" evidence="11">
    <location>
        <begin position="27"/>
        <end position="684"/>
    </location>
</feature>
<keyword evidence="5 9" id="KW-0812">Transmembrane</keyword>
<dbReference type="GO" id="GO:0009279">
    <property type="term" value="C:cell outer membrane"/>
    <property type="evidence" value="ECO:0007669"/>
    <property type="project" value="UniProtKB-SubCell"/>
</dbReference>
<dbReference type="Pfam" id="PF00593">
    <property type="entry name" value="TonB_dep_Rec_b-barrel"/>
    <property type="match status" value="1"/>
</dbReference>
<dbReference type="CDD" id="cd01347">
    <property type="entry name" value="ligand_gated_channel"/>
    <property type="match status" value="1"/>
</dbReference>
<dbReference type="PANTHER" id="PTHR30069:SF41">
    <property type="entry name" value="HEME_HEMOPEXIN UTILIZATION PROTEIN C"/>
    <property type="match status" value="1"/>
</dbReference>
<keyword evidence="14" id="KW-0675">Receptor</keyword>
<dbReference type="InterPro" id="IPR011276">
    <property type="entry name" value="TonB_haem/Hb_rcpt"/>
</dbReference>
<dbReference type="InterPro" id="IPR037066">
    <property type="entry name" value="Plug_dom_sf"/>
</dbReference>
<dbReference type="RefSeq" id="WP_116220748.1">
    <property type="nucleotide sequence ID" value="NZ_CP038196.1"/>
</dbReference>
<dbReference type="Gene3D" id="2.170.130.10">
    <property type="entry name" value="TonB-dependent receptor, plug domain"/>
    <property type="match status" value="1"/>
</dbReference>
<reference evidence="14 15" key="1">
    <citation type="submission" date="2018-08" db="EMBL/GenBank/DDBJ databases">
        <title>Genomic Encyclopedia of Archaeal and Bacterial Type Strains, Phase II (KMG-II): from individual species to whole genera.</title>
        <authorList>
            <person name="Goeker M."/>
        </authorList>
    </citation>
    <scope>NUCLEOTIDE SEQUENCE [LARGE SCALE GENOMIC DNA]</scope>
    <source>
        <strain evidence="14 15">DSM 17099</strain>
    </source>
</reference>
<evidence type="ECO:0000256" key="9">
    <source>
        <dbReference type="PROSITE-ProRule" id="PRU01360"/>
    </source>
</evidence>
<evidence type="ECO:0000256" key="2">
    <source>
        <dbReference type="ARBA" id="ARBA00009810"/>
    </source>
</evidence>
<dbReference type="InterPro" id="IPR036942">
    <property type="entry name" value="Beta-barrel_TonB_sf"/>
</dbReference>
<feature type="domain" description="TonB-dependent receptor plug" evidence="13">
    <location>
        <begin position="55"/>
        <end position="166"/>
    </location>
</feature>
<dbReference type="Gene3D" id="2.40.170.20">
    <property type="entry name" value="TonB-dependent receptor, beta-barrel domain"/>
    <property type="match status" value="1"/>
</dbReference>
<evidence type="ECO:0000256" key="4">
    <source>
        <dbReference type="ARBA" id="ARBA00022452"/>
    </source>
</evidence>
<keyword evidence="6 10" id="KW-0798">TonB box</keyword>
<keyword evidence="4 9" id="KW-1134">Transmembrane beta strand</keyword>
<evidence type="ECO:0000256" key="8">
    <source>
        <dbReference type="ARBA" id="ARBA00023237"/>
    </source>
</evidence>
<accession>A0A3D9XSW8</accession>
<proteinExistence type="inferred from homology"/>
<dbReference type="PROSITE" id="PS52016">
    <property type="entry name" value="TONB_DEPENDENT_REC_3"/>
    <property type="match status" value="1"/>
</dbReference>